<dbReference type="Proteomes" id="UP001055172">
    <property type="component" value="Unassembled WGS sequence"/>
</dbReference>
<protein>
    <submittedName>
        <fullName evidence="2">Uncharacterized protein</fullName>
    </submittedName>
</protein>
<feature type="region of interest" description="Disordered" evidence="1">
    <location>
        <begin position="51"/>
        <end position="71"/>
    </location>
</feature>
<dbReference type="AlphaFoldDB" id="A0AA37GF11"/>
<sequence length="71" mass="7821">MRTWGGMEGMLLRKAAQNLLLNMHADASPTRPFVTKYILDIPLDSTNGRRAQAAEGKASRSAADKCGFQFH</sequence>
<evidence type="ECO:0000313" key="3">
    <source>
        <dbReference type="Proteomes" id="UP001055172"/>
    </source>
</evidence>
<evidence type="ECO:0000256" key="1">
    <source>
        <dbReference type="SAM" id="MobiDB-lite"/>
    </source>
</evidence>
<evidence type="ECO:0000313" key="2">
    <source>
        <dbReference type="EMBL" id="GJC79440.1"/>
    </source>
</evidence>
<keyword evidence="3" id="KW-1185">Reference proteome</keyword>
<organism evidence="2 3">
    <name type="scientific">Colletotrichum liriopes</name>
    <dbReference type="NCBI Taxonomy" id="708192"/>
    <lineage>
        <taxon>Eukaryota</taxon>
        <taxon>Fungi</taxon>
        <taxon>Dikarya</taxon>
        <taxon>Ascomycota</taxon>
        <taxon>Pezizomycotina</taxon>
        <taxon>Sordariomycetes</taxon>
        <taxon>Hypocreomycetidae</taxon>
        <taxon>Glomerellales</taxon>
        <taxon>Glomerellaceae</taxon>
        <taxon>Colletotrichum</taxon>
        <taxon>Colletotrichum spaethianum species complex</taxon>
    </lineage>
</organism>
<reference evidence="2 3" key="1">
    <citation type="submission" date="2021-07" db="EMBL/GenBank/DDBJ databases">
        <title>Genome data of Colletotrichum spaethianum.</title>
        <authorList>
            <person name="Utami Y.D."/>
            <person name="Hiruma K."/>
        </authorList>
    </citation>
    <scope>NUCLEOTIDE SEQUENCE [LARGE SCALE GENOMIC DNA]</scope>
    <source>
        <strain evidence="2 3">MAFF 242679</strain>
    </source>
</reference>
<comment type="caution">
    <text evidence="2">The sequence shown here is derived from an EMBL/GenBank/DDBJ whole genome shotgun (WGS) entry which is preliminary data.</text>
</comment>
<gene>
    <name evidence="2" type="ORF">ColLi_02278</name>
</gene>
<proteinExistence type="predicted"/>
<accession>A0AA37GF11</accession>
<dbReference type="EMBL" id="BPPX01000004">
    <property type="protein sequence ID" value="GJC79440.1"/>
    <property type="molecule type" value="Genomic_DNA"/>
</dbReference>
<name>A0AA37GF11_9PEZI</name>